<dbReference type="InterPro" id="IPR008471">
    <property type="entry name" value="MnmC-like_methylTransf"/>
</dbReference>
<dbReference type="AlphaFoldDB" id="A0A2T1M219"/>
<reference evidence="2 3" key="2">
    <citation type="submission" date="2018-03" db="EMBL/GenBank/DDBJ databases">
        <authorList>
            <person name="Keele B.F."/>
        </authorList>
    </citation>
    <scope>NUCLEOTIDE SEQUENCE [LARGE SCALE GENOMIC DNA]</scope>
    <source>
        <strain evidence="2 3">CCALA 016</strain>
    </source>
</reference>
<dbReference type="PANTHER" id="PTHR39963:SF1">
    <property type="entry name" value="MNMC-LIKE METHYLTRANSFERASE DOMAIN-CONTAINING PROTEIN"/>
    <property type="match status" value="1"/>
</dbReference>
<comment type="caution">
    <text evidence="2">The sequence shown here is derived from an EMBL/GenBank/DDBJ whole genome shotgun (WGS) entry which is preliminary data.</text>
</comment>
<dbReference type="GO" id="GO:0016645">
    <property type="term" value="F:oxidoreductase activity, acting on the CH-NH group of donors"/>
    <property type="evidence" value="ECO:0007669"/>
    <property type="project" value="InterPro"/>
</dbReference>
<sequence length="297" mass="33433">MKNLNSLVLLPTDDGSYTFFSKEYNEAFHSNSGAKQEAEKKFIQSCRIFSKAQEQSSLKLLDICYGLGYNSAAALDTIWAINPNCYIELIALEIDEQVPQNAIAQGLLNNWAFPIPEILTKLAQDKQIETSNLQAKLWINDARQSITQLCEEHFLADAIFLDPFSPTKCPQLWTVEFISFVSKCLKSTGYLATYSCAASIRTALQIAGLSIGATESVGRRSPGTIASWSQEHLSPLSEQEKEHLQTRAAIPYRDPSLKDSSVNIQNRRAIEQKASNLESTSQWKKRWENFRKKTELL</sequence>
<accession>A0A2T1M219</accession>
<reference evidence="2 3" key="1">
    <citation type="submission" date="2018-03" db="EMBL/GenBank/DDBJ databases">
        <title>The ancient ancestry and fast evolution of plastids.</title>
        <authorList>
            <person name="Moore K.R."/>
            <person name="Magnabosco C."/>
            <person name="Momper L."/>
            <person name="Gold D.A."/>
            <person name="Bosak T."/>
            <person name="Fournier G.P."/>
        </authorList>
    </citation>
    <scope>NUCLEOTIDE SEQUENCE [LARGE SCALE GENOMIC DNA]</scope>
    <source>
        <strain evidence="2 3">CCALA 016</strain>
    </source>
</reference>
<proteinExistence type="predicted"/>
<organism evidence="2 3">
    <name type="scientific">Aphanothece hegewaldii CCALA 016</name>
    <dbReference type="NCBI Taxonomy" id="2107694"/>
    <lineage>
        <taxon>Bacteria</taxon>
        <taxon>Bacillati</taxon>
        <taxon>Cyanobacteriota</taxon>
        <taxon>Cyanophyceae</taxon>
        <taxon>Oscillatoriophycideae</taxon>
        <taxon>Chroococcales</taxon>
        <taxon>Aphanothecaceae</taxon>
        <taxon>Aphanothece</taxon>
    </lineage>
</organism>
<dbReference type="PANTHER" id="PTHR39963">
    <property type="entry name" value="SLL0983 PROTEIN"/>
    <property type="match status" value="1"/>
</dbReference>
<dbReference type="InterPro" id="IPR029063">
    <property type="entry name" value="SAM-dependent_MTases_sf"/>
</dbReference>
<protein>
    <recommendedName>
        <fullName evidence="1">MnmC-like methyltransferase domain-containing protein</fullName>
    </recommendedName>
</protein>
<evidence type="ECO:0000313" key="3">
    <source>
        <dbReference type="Proteomes" id="UP000239001"/>
    </source>
</evidence>
<evidence type="ECO:0000259" key="1">
    <source>
        <dbReference type="Pfam" id="PF05430"/>
    </source>
</evidence>
<name>A0A2T1M219_9CHRO</name>
<dbReference type="OrthoDB" id="9786494at2"/>
<feature type="domain" description="MnmC-like methyltransferase" evidence="1">
    <location>
        <begin position="112"/>
        <end position="227"/>
    </location>
</feature>
<dbReference type="EMBL" id="PXOH01000003">
    <property type="protein sequence ID" value="PSF38766.1"/>
    <property type="molecule type" value="Genomic_DNA"/>
</dbReference>
<dbReference type="RefSeq" id="WP_106455688.1">
    <property type="nucleotide sequence ID" value="NZ_PXOH01000003.1"/>
</dbReference>
<evidence type="ECO:0000313" key="2">
    <source>
        <dbReference type="EMBL" id="PSF38766.1"/>
    </source>
</evidence>
<dbReference type="Proteomes" id="UP000239001">
    <property type="component" value="Unassembled WGS sequence"/>
</dbReference>
<gene>
    <name evidence="2" type="ORF">C7H19_04505</name>
</gene>
<dbReference type="Gene3D" id="3.40.50.150">
    <property type="entry name" value="Vaccinia Virus protein VP39"/>
    <property type="match status" value="1"/>
</dbReference>
<dbReference type="SUPFAM" id="SSF53335">
    <property type="entry name" value="S-adenosyl-L-methionine-dependent methyltransferases"/>
    <property type="match status" value="1"/>
</dbReference>
<dbReference type="Pfam" id="PF05430">
    <property type="entry name" value="Methyltransf_30"/>
    <property type="match status" value="1"/>
</dbReference>
<keyword evidence="3" id="KW-1185">Reference proteome</keyword>